<dbReference type="PANTHER" id="PTHR43283">
    <property type="entry name" value="BETA-LACTAMASE-RELATED"/>
    <property type="match status" value="1"/>
</dbReference>
<feature type="region of interest" description="Disordered" evidence="1">
    <location>
        <begin position="279"/>
        <end position="324"/>
    </location>
</feature>
<dbReference type="Proteomes" id="UP000823823">
    <property type="component" value="Unassembled WGS sequence"/>
</dbReference>
<sequence>MADNADHDRPTLPDAAVTEITELFDDAVAQHKTSGVTWAIVGGHTSERPVLAHGAAGHHELDRGEPTPGSTPMARDSISRIASMTKSFTAAAVLALRDEGALRLDDPVASHVPESANAFAGGDDAPAVTIRDLLTMSSGLVTDNPWGDRQESMTREQFAATLRGGLGQVHEVGTGFEYSNTGYALLGRVIDEVAGEDHTAVIRRRFLEPLGLADTAFETSGLDSARIATGHRLADRTDATRFEAVPFDSPGVYGAMAGLYSTVDDVAVWMRFLAAADAAPGAGPHASATADRPPLARASRREMQQLHRHQKLRPQPADQDGSSPGFDRIRGYGYGLVIEQFADLGEVISHSGGYPGYGSFMIWHRDSGVGVVALANSKYAPVTPLSMQALRVLLRADPPVLTTRDPVAAPRTVRAAGAALDWLRGMGDSHADMWFADNMDLDIPRAERRRRLGAALEAAGRDASALGTLTVEGAHVLSPAHLRWTVPGATDGREGAEQLPSVRIDLLMDPRREALIQGLDVTSVPAEKS</sequence>
<evidence type="ECO:0000313" key="4">
    <source>
        <dbReference type="Proteomes" id="UP000823823"/>
    </source>
</evidence>
<dbReference type="InterPro" id="IPR001466">
    <property type="entry name" value="Beta-lactam-related"/>
</dbReference>
<dbReference type="SUPFAM" id="SSF56601">
    <property type="entry name" value="beta-lactamase/transpeptidase-like"/>
    <property type="match status" value="1"/>
</dbReference>
<gene>
    <name evidence="3" type="ORF">H9786_00545</name>
</gene>
<evidence type="ECO:0000256" key="1">
    <source>
        <dbReference type="SAM" id="MobiDB-lite"/>
    </source>
</evidence>
<protein>
    <submittedName>
        <fullName evidence="3">Beta-lactamase family protein</fullName>
    </submittedName>
</protein>
<dbReference type="PANTHER" id="PTHR43283:SF3">
    <property type="entry name" value="BETA-LACTAMASE FAMILY PROTEIN (AFU_ORTHOLOGUE AFUA_5G07500)"/>
    <property type="match status" value="1"/>
</dbReference>
<organism evidence="3 4">
    <name type="scientific">Candidatus Brachybacterium merdavium</name>
    <dbReference type="NCBI Taxonomy" id="2838513"/>
    <lineage>
        <taxon>Bacteria</taxon>
        <taxon>Bacillati</taxon>
        <taxon>Actinomycetota</taxon>
        <taxon>Actinomycetes</taxon>
        <taxon>Micrococcales</taxon>
        <taxon>Dermabacteraceae</taxon>
        <taxon>Brachybacterium</taxon>
    </lineage>
</organism>
<feature type="domain" description="Beta-lactamase-related" evidence="2">
    <location>
        <begin position="21"/>
        <end position="381"/>
    </location>
</feature>
<dbReference type="InterPro" id="IPR012338">
    <property type="entry name" value="Beta-lactam/transpept-like"/>
</dbReference>
<feature type="compositionally biased region" description="Low complexity" evidence="1">
    <location>
        <begin position="279"/>
        <end position="290"/>
    </location>
</feature>
<dbReference type="AlphaFoldDB" id="A0A9D2LAF6"/>
<accession>A0A9D2LAF6</accession>
<proteinExistence type="predicted"/>
<comment type="caution">
    <text evidence="3">The sequence shown here is derived from an EMBL/GenBank/DDBJ whole genome shotgun (WGS) entry which is preliminary data.</text>
</comment>
<name>A0A9D2LAF6_9MICO</name>
<reference evidence="3" key="2">
    <citation type="submission" date="2021-04" db="EMBL/GenBank/DDBJ databases">
        <authorList>
            <person name="Gilroy R."/>
        </authorList>
    </citation>
    <scope>NUCLEOTIDE SEQUENCE</scope>
    <source>
        <strain evidence="3">ChiHjej13B12-24818</strain>
    </source>
</reference>
<dbReference type="Pfam" id="PF00144">
    <property type="entry name" value="Beta-lactamase"/>
    <property type="match status" value="1"/>
</dbReference>
<evidence type="ECO:0000259" key="2">
    <source>
        <dbReference type="Pfam" id="PF00144"/>
    </source>
</evidence>
<evidence type="ECO:0000313" key="3">
    <source>
        <dbReference type="EMBL" id="HJB09012.1"/>
    </source>
</evidence>
<dbReference type="EMBL" id="DWZH01000007">
    <property type="protein sequence ID" value="HJB09012.1"/>
    <property type="molecule type" value="Genomic_DNA"/>
</dbReference>
<reference evidence="3" key="1">
    <citation type="journal article" date="2021" name="PeerJ">
        <title>Extensive microbial diversity within the chicken gut microbiome revealed by metagenomics and culture.</title>
        <authorList>
            <person name="Gilroy R."/>
            <person name="Ravi A."/>
            <person name="Getino M."/>
            <person name="Pursley I."/>
            <person name="Horton D.L."/>
            <person name="Alikhan N.F."/>
            <person name="Baker D."/>
            <person name="Gharbi K."/>
            <person name="Hall N."/>
            <person name="Watson M."/>
            <person name="Adriaenssens E.M."/>
            <person name="Foster-Nyarko E."/>
            <person name="Jarju S."/>
            <person name="Secka A."/>
            <person name="Antonio M."/>
            <person name="Oren A."/>
            <person name="Chaudhuri R.R."/>
            <person name="La Ragione R."/>
            <person name="Hildebrand F."/>
            <person name="Pallen M.J."/>
        </authorList>
    </citation>
    <scope>NUCLEOTIDE SEQUENCE</scope>
    <source>
        <strain evidence="3">ChiHjej13B12-24818</strain>
    </source>
</reference>
<dbReference type="InterPro" id="IPR050789">
    <property type="entry name" value="Diverse_Enzym_Activities"/>
</dbReference>
<dbReference type="Gene3D" id="3.40.710.10">
    <property type="entry name" value="DD-peptidase/beta-lactamase superfamily"/>
    <property type="match status" value="1"/>
</dbReference>